<evidence type="ECO:0000256" key="8">
    <source>
        <dbReference type="PROSITE-ProRule" id="PRU01360"/>
    </source>
</evidence>
<evidence type="ECO:0000256" key="7">
    <source>
        <dbReference type="ARBA" id="ARBA00023237"/>
    </source>
</evidence>
<gene>
    <name evidence="14" type="ORF">K3181_08740</name>
</gene>
<dbReference type="PANTHER" id="PTHR30069">
    <property type="entry name" value="TONB-DEPENDENT OUTER MEMBRANE RECEPTOR"/>
    <property type="match status" value="1"/>
</dbReference>
<keyword evidence="7 8" id="KW-0998">Cell outer membrane</keyword>
<dbReference type="InterPro" id="IPR000531">
    <property type="entry name" value="Beta-barrel_TonB"/>
</dbReference>
<evidence type="ECO:0000313" key="14">
    <source>
        <dbReference type="EMBL" id="MBX7501527.1"/>
    </source>
</evidence>
<evidence type="ECO:0000256" key="5">
    <source>
        <dbReference type="ARBA" id="ARBA00023077"/>
    </source>
</evidence>
<feature type="region of interest" description="Disordered" evidence="10">
    <location>
        <begin position="28"/>
        <end position="50"/>
    </location>
</feature>
<dbReference type="CDD" id="cd01347">
    <property type="entry name" value="ligand_gated_channel"/>
    <property type="match status" value="1"/>
</dbReference>
<dbReference type="SUPFAM" id="SSF56935">
    <property type="entry name" value="Porins"/>
    <property type="match status" value="1"/>
</dbReference>
<dbReference type="InterPro" id="IPR037066">
    <property type="entry name" value="Plug_dom_sf"/>
</dbReference>
<evidence type="ECO:0000259" key="12">
    <source>
        <dbReference type="Pfam" id="PF00593"/>
    </source>
</evidence>
<feature type="signal peptide" evidence="11">
    <location>
        <begin position="1"/>
        <end position="28"/>
    </location>
</feature>
<dbReference type="PANTHER" id="PTHR30069:SF40">
    <property type="entry name" value="TONB-DEPENDENT RECEPTOR NMB0964-RELATED"/>
    <property type="match status" value="1"/>
</dbReference>
<evidence type="ECO:0000256" key="4">
    <source>
        <dbReference type="ARBA" id="ARBA00022692"/>
    </source>
</evidence>
<evidence type="ECO:0000256" key="10">
    <source>
        <dbReference type="SAM" id="MobiDB-lite"/>
    </source>
</evidence>
<keyword evidence="15" id="KW-1185">Reference proteome</keyword>
<evidence type="ECO:0000256" key="2">
    <source>
        <dbReference type="ARBA" id="ARBA00022448"/>
    </source>
</evidence>
<proteinExistence type="inferred from homology"/>
<keyword evidence="2 8" id="KW-0813">Transport</keyword>
<dbReference type="Pfam" id="PF00593">
    <property type="entry name" value="TonB_dep_Rec_b-barrel"/>
    <property type="match status" value="1"/>
</dbReference>
<keyword evidence="6 8" id="KW-0472">Membrane</keyword>
<accession>A0ABS7JV44</accession>
<comment type="caution">
    <text evidence="14">The sequence shown here is derived from an EMBL/GenBank/DDBJ whole genome shotgun (WGS) entry which is preliminary data.</text>
</comment>
<dbReference type="Proteomes" id="UP000782554">
    <property type="component" value="Unassembled WGS sequence"/>
</dbReference>
<evidence type="ECO:0000256" key="3">
    <source>
        <dbReference type="ARBA" id="ARBA00022452"/>
    </source>
</evidence>
<evidence type="ECO:0000256" key="1">
    <source>
        <dbReference type="ARBA" id="ARBA00004571"/>
    </source>
</evidence>
<keyword evidence="14" id="KW-0675">Receptor</keyword>
<evidence type="ECO:0000256" key="9">
    <source>
        <dbReference type="RuleBase" id="RU003357"/>
    </source>
</evidence>
<comment type="similarity">
    <text evidence="8 9">Belongs to the TonB-dependent receptor family.</text>
</comment>
<protein>
    <submittedName>
        <fullName evidence="14">TonB-dependent receptor</fullName>
    </submittedName>
</protein>
<feature type="domain" description="TonB-dependent receptor plug" evidence="13">
    <location>
        <begin position="70"/>
        <end position="174"/>
    </location>
</feature>
<feature type="domain" description="TonB-dependent receptor-like beta-barrel" evidence="12">
    <location>
        <begin position="323"/>
        <end position="685"/>
    </location>
</feature>
<keyword evidence="5 9" id="KW-0798">TonB box</keyword>
<dbReference type="PROSITE" id="PS52016">
    <property type="entry name" value="TONB_DEPENDENT_REC_3"/>
    <property type="match status" value="1"/>
</dbReference>
<keyword evidence="11" id="KW-0732">Signal</keyword>
<dbReference type="Pfam" id="PF07715">
    <property type="entry name" value="Plug"/>
    <property type="match status" value="1"/>
</dbReference>
<dbReference type="Gene3D" id="2.40.170.20">
    <property type="entry name" value="TonB-dependent receptor, beta-barrel domain"/>
    <property type="match status" value="1"/>
</dbReference>
<evidence type="ECO:0000256" key="6">
    <source>
        <dbReference type="ARBA" id="ARBA00023136"/>
    </source>
</evidence>
<evidence type="ECO:0000256" key="11">
    <source>
        <dbReference type="SAM" id="SignalP"/>
    </source>
</evidence>
<name>A0ABS7JV44_9SPHN</name>
<evidence type="ECO:0000313" key="15">
    <source>
        <dbReference type="Proteomes" id="UP000782554"/>
    </source>
</evidence>
<keyword evidence="3 8" id="KW-1134">Transmembrane beta strand</keyword>
<evidence type="ECO:0000259" key="13">
    <source>
        <dbReference type="Pfam" id="PF07715"/>
    </source>
</evidence>
<dbReference type="InterPro" id="IPR039426">
    <property type="entry name" value="TonB-dep_rcpt-like"/>
</dbReference>
<dbReference type="InterPro" id="IPR036942">
    <property type="entry name" value="Beta-barrel_TonB_sf"/>
</dbReference>
<dbReference type="Gene3D" id="2.170.130.10">
    <property type="entry name" value="TonB-dependent receptor, plug domain"/>
    <property type="match status" value="1"/>
</dbReference>
<keyword evidence="4 8" id="KW-0812">Transmembrane</keyword>
<reference evidence="14 15" key="1">
    <citation type="submission" date="2021-08" db="EMBL/GenBank/DDBJ databases">
        <title>Comparative Genomics Analysis of the Genus Qipengyuania Reveals Extensive Genetic Diversity and Metabolic Versatility, Including the Description of Fifteen Novel Species.</title>
        <authorList>
            <person name="Liu Y."/>
        </authorList>
    </citation>
    <scope>NUCLEOTIDE SEQUENCE [LARGE SCALE GENOMIC DNA]</scope>
    <source>
        <strain evidence="14 15">YG27</strain>
    </source>
</reference>
<sequence>MLYHKAGRTALLASISLATLTVAHPAMAQQGGASPPPQDDAAEATADSAASHAPVSNEIIVTGVLQTNRQDMLSAIGVLSQEELANAVRPSIGETLAHLPGVSASSFGPTASRPILRGLQGERVSILTNGLGAIDVSNTSADHASAVDPLLAERIEVLRGPQALLYSPSVVGGVVNVIDRRVPNSVPDEPVHVAADFDYATAANQRSASGTLDVPVAGKVVLHADGSYSKSDDLDIGGYALTPALRAQALATAATTGDPLYAESAAVRGTLPNTAAETWSAGVGAAYIDEGGSIGVAYSHLDSLYGVPLRFATLPGEEQEAPRISLAQDRLDARAEIDPEGGFLEKIRLRWAYADYVHSELEEDGAVGTTFLNKGQEARLELTQARRGAWSGATGAQYSFRDFNVIGDEAFLPKNSTATFGLFTVQQFDLGAVKLEGGARFDHQGVSAHPGTDQPQFFSGNRSFDTVSASVGGTWNFAGDWRLGLNVARTGRAPSAEELFANGPHAGTQSFEIGNPDFAVEKATSIEAVLRGRGDGYTFEASAYHTWFSDYIYERRTGAIEDGLPVYQGTQGDARYYGFELQGTLTLARIGGADIVADALADYTHATILDYGPAPRIPPLRLLGGVGLEGMKIDARAEVEWVDGQTRTAPLETPTDGYTLVNAEVTWRPWGEDRPLSFALSANNIFDVDARRATSFLKDYAPLAGRDIRVSARVNF</sequence>
<organism evidence="14 15">
    <name type="scientific">Qipengyuania mesophila</name>
    <dbReference type="NCBI Taxonomy" id="2867246"/>
    <lineage>
        <taxon>Bacteria</taxon>
        <taxon>Pseudomonadati</taxon>
        <taxon>Pseudomonadota</taxon>
        <taxon>Alphaproteobacteria</taxon>
        <taxon>Sphingomonadales</taxon>
        <taxon>Erythrobacteraceae</taxon>
        <taxon>Qipengyuania</taxon>
    </lineage>
</organism>
<dbReference type="InterPro" id="IPR012910">
    <property type="entry name" value="Plug_dom"/>
</dbReference>
<feature type="chain" id="PRO_5045364974" evidence="11">
    <location>
        <begin position="29"/>
        <end position="716"/>
    </location>
</feature>
<dbReference type="RefSeq" id="WP_221602604.1">
    <property type="nucleotide sequence ID" value="NZ_JAIGNU010000001.1"/>
</dbReference>
<comment type="subcellular location">
    <subcellularLocation>
        <location evidence="1 8">Cell outer membrane</location>
        <topology evidence="1 8">Multi-pass membrane protein</topology>
    </subcellularLocation>
</comment>
<dbReference type="EMBL" id="JAIGNU010000001">
    <property type="protein sequence ID" value="MBX7501527.1"/>
    <property type="molecule type" value="Genomic_DNA"/>
</dbReference>